<evidence type="ECO:0000313" key="3">
    <source>
        <dbReference type="EMBL" id="RHN74502.1"/>
    </source>
</evidence>
<keyword evidence="1" id="KW-1133">Transmembrane helix</keyword>
<accession>I3SV01</accession>
<dbReference type="Proteomes" id="UP000265566">
    <property type="component" value="Chromosome 2"/>
</dbReference>
<dbReference type="AlphaFoldDB" id="I3SV01"/>
<dbReference type="Gramene" id="rna10587">
    <property type="protein sequence ID" value="RHN74502.1"/>
    <property type="gene ID" value="gene10587"/>
</dbReference>
<dbReference type="EMBL" id="BT144299">
    <property type="protein sequence ID" value="AFK44093.1"/>
    <property type="molecule type" value="mRNA"/>
</dbReference>
<dbReference type="EMBL" id="PSQE01000002">
    <property type="protein sequence ID" value="RHN74502.1"/>
    <property type="molecule type" value="Genomic_DNA"/>
</dbReference>
<feature type="transmembrane region" description="Helical" evidence="1">
    <location>
        <begin position="31"/>
        <end position="47"/>
    </location>
</feature>
<proteinExistence type="evidence at transcript level"/>
<gene>
    <name evidence="3" type="ORF">MtrunA17_Chr2g0311111</name>
</gene>
<evidence type="ECO:0000256" key="1">
    <source>
        <dbReference type="SAM" id="Phobius"/>
    </source>
</evidence>
<sequence>MQISLMLLQMLLLMKAFLILRKMVKDLPLSLKLVLLKSNMVIWLLYFSNHLWFLKHLPQVLLAPIILLLLFHLSPQDMKSQKMIGLGNICDGLYKLNTASCNQKSFVSSSTSLCAPVSLNSCNSVCSSVAISFIPSNAI</sequence>
<name>I3SV01_MEDTR</name>
<protein>
    <recommendedName>
        <fullName evidence="4">Transmembrane protein</fullName>
    </recommendedName>
</protein>
<evidence type="ECO:0008006" key="4">
    <source>
        <dbReference type="Google" id="ProtNLM"/>
    </source>
</evidence>
<organism evidence="2">
    <name type="scientific">Medicago truncatula</name>
    <name type="common">Barrel medic</name>
    <name type="synonym">Medicago tribuloides</name>
    <dbReference type="NCBI Taxonomy" id="3880"/>
    <lineage>
        <taxon>Eukaryota</taxon>
        <taxon>Viridiplantae</taxon>
        <taxon>Streptophyta</taxon>
        <taxon>Embryophyta</taxon>
        <taxon>Tracheophyta</taxon>
        <taxon>Spermatophyta</taxon>
        <taxon>Magnoliopsida</taxon>
        <taxon>eudicotyledons</taxon>
        <taxon>Gunneridae</taxon>
        <taxon>Pentapetalae</taxon>
        <taxon>rosids</taxon>
        <taxon>fabids</taxon>
        <taxon>Fabales</taxon>
        <taxon>Fabaceae</taxon>
        <taxon>Papilionoideae</taxon>
        <taxon>50 kb inversion clade</taxon>
        <taxon>NPAAA clade</taxon>
        <taxon>Hologalegina</taxon>
        <taxon>IRL clade</taxon>
        <taxon>Trifolieae</taxon>
        <taxon>Medicago</taxon>
    </lineage>
</organism>
<keyword evidence="1" id="KW-0812">Transmembrane</keyword>
<feature type="transmembrane region" description="Helical" evidence="1">
    <location>
        <begin position="53"/>
        <end position="73"/>
    </location>
</feature>
<reference evidence="2" key="1">
    <citation type="submission" date="2012-05" db="EMBL/GenBank/DDBJ databases">
        <authorList>
            <person name="Krishnakumar V."/>
            <person name="Cheung F."/>
            <person name="Xiao Y."/>
            <person name="Chan A."/>
            <person name="Moskal W.A."/>
            <person name="Town C.D."/>
        </authorList>
    </citation>
    <scope>NUCLEOTIDE SEQUENCE</scope>
</reference>
<reference evidence="3" key="2">
    <citation type="journal article" date="2018" name="Nat. Plants">
        <title>Whole-genome landscape of Medicago truncatula symbiotic genes.</title>
        <authorList>
            <person name="Pecrix Y."/>
            <person name="Gamas P."/>
            <person name="Carrere S."/>
        </authorList>
    </citation>
    <scope>NUCLEOTIDE SEQUENCE</scope>
    <source>
        <tissue evidence="3">Leaves</tissue>
    </source>
</reference>
<keyword evidence="1" id="KW-0472">Membrane</keyword>
<evidence type="ECO:0000313" key="2">
    <source>
        <dbReference type="EMBL" id="AFK44093.1"/>
    </source>
</evidence>